<keyword evidence="3" id="KW-1185">Reference proteome</keyword>
<evidence type="ECO:0000313" key="3">
    <source>
        <dbReference type="Proteomes" id="UP000216498"/>
    </source>
</evidence>
<dbReference type="NCBIfam" id="TIGR02937">
    <property type="entry name" value="sigma70-ECF"/>
    <property type="match status" value="1"/>
</dbReference>
<dbReference type="Gene3D" id="1.10.1740.10">
    <property type="match status" value="1"/>
</dbReference>
<dbReference type="EMBL" id="NPMS01000005">
    <property type="protein sequence ID" value="OZU88221.1"/>
    <property type="molecule type" value="Genomic_DNA"/>
</dbReference>
<dbReference type="RefSeq" id="WP_094885960.1">
    <property type="nucleotide sequence ID" value="NZ_NPMS01000005.1"/>
</dbReference>
<dbReference type="SUPFAM" id="SSF88946">
    <property type="entry name" value="Sigma2 domain of RNA polymerase sigma factors"/>
    <property type="match status" value="1"/>
</dbReference>
<dbReference type="GO" id="GO:0006352">
    <property type="term" value="P:DNA-templated transcription initiation"/>
    <property type="evidence" value="ECO:0007669"/>
    <property type="project" value="InterPro"/>
</dbReference>
<comment type="caution">
    <text evidence="2">The sequence shown here is derived from an EMBL/GenBank/DDBJ whole genome shotgun (WGS) entry which is preliminary data.</text>
</comment>
<dbReference type="AlphaFoldDB" id="A0A265N8T4"/>
<protein>
    <recommendedName>
        <fullName evidence="1">RNA polymerase sigma-70 region 2 domain-containing protein</fullName>
    </recommendedName>
</protein>
<name>A0A265N8T4_9BACI</name>
<dbReference type="SUPFAM" id="SSF88659">
    <property type="entry name" value="Sigma3 and sigma4 domains of RNA polymerase sigma factors"/>
    <property type="match status" value="1"/>
</dbReference>
<proteinExistence type="predicted"/>
<sequence length="178" mass="21448">MHKFTFEEIYNQNKQRIHYHIHQLNIHDPHREFYVEGLTALWHAYKTYEPDKGPMATYFNSIIRYRLIDRIRKQSLEQTQMKRYLSDYPRVSDGSNHSYHTALKDLLLDTPELCAKLKSLLTENQWNWLDYAIIRDMPHKAIAEKENTTVDAVKGWAREVRRKLSSAEIRKLLRQEFE</sequence>
<evidence type="ECO:0000259" key="1">
    <source>
        <dbReference type="Pfam" id="PF04542"/>
    </source>
</evidence>
<dbReference type="Proteomes" id="UP000216498">
    <property type="component" value="Unassembled WGS sequence"/>
</dbReference>
<dbReference type="OrthoDB" id="9783788at2"/>
<evidence type="ECO:0000313" key="2">
    <source>
        <dbReference type="EMBL" id="OZU88221.1"/>
    </source>
</evidence>
<reference evidence="2 3" key="1">
    <citation type="submission" date="2017-08" db="EMBL/GenBank/DDBJ databases">
        <title>Virgibacillus indicus sp. nov. and Virgibacillus profoundi sp. nov, two moderately halophilic bacteria isolated from marine sediment by using the Microfluidic Streak Plate.</title>
        <authorList>
            <person name="Xu B."/>
            <person name="Hu B."/>
            <person name="Wang J."/>
            <person name="Zhu Y."/>
            <person name="Huang L."/>
            <person name="Du W."/>
            <person name="Huang Y."/>
        </authorList>
    </citation>
    <scope>NUCLEOTIDE SEQUENCE [LARGE SCALE GENOMIC DNA]</scope>
    <source>
        <strain evidence="2 3">IO3-P2-C2</strain>
    </source>
</reference>
<dbReference type="InterPro" id="IPR013324">
    <property type="entry name" value="RNA_pol_sigma_r3/r4-like"/>
</dbReference>
<feature type="domain" description="RNA polymerase sigma-70 region 2" evidence="1">
    <location>
        <begin position="10"/>
        <end position="75"/>
    </location>
</feature>
<accession>A0A265N8T4</accession>
<dbReference type="InterPro" id="IPR014284">
    <property type="entry name" value="RNA_pol_sigma-70_dom"/>
</dbReference>
<dbReference type="InterPro" id="IPR013325">
    <property type="entry name" value="RNA_pol_sigma_r2"/>
</dbReference>
<dbReference type="InterPro" id="IPR007627">
    <property type="entry name" value="RNA_pol_sigma70_r2"/>
</dbReference>
<dbReference type="GO" id="GO:0003700">
    <property type="term" value="F:DNA-binding transcription factor activity"/>
    <property type="evidence" value="ECO:0007669"/>
    <property type="project" value="InterPro"/>
</dbReference>
<gene>
    <name evidence="2" type="ORF">CIL03_11240</name>
</gene>
<organism evidence="2 3">
    <name type="scientific">Virgibacillus indicus</name>
    <dbReference type="NCBI Taxonomy" id="2024554"/>
    <lineage>
        <taxon>Bacteria</taxon>
        <taxon>Bacillati</taxon>
        <taxon>Bacillota</taxon>
        <taxon>Bacilli</taxon>
        <taxon>Bacillales</taxon>
        <taxon>Bacillaceae</taxon>
        <taxon>Virgibacillus</taxon>
    </lineage>
</organism>
<dbReference type="Pfam" id="PF04542">
    <property type="entry name" value="Sigma70_r2"/>
    <property type="match status" value="1"/>
</dbReference>